<proteinExistence type="predicted"/>
<dbReference type="AlphaFoldDB" id="A0A2M8ITM2"/>
<dbReference type="Gene3D" id="1.10.238.10">
    <property type="entry name" value="EF-hand"/>
    <property type="match status" value="1"/>
</dbReference>
<dbReference type="Proteomes" id="UP000231553">
    <property type="component" value="Unassembled WGS sequence"/>
</dbReference>
<dbReference type="SUPFAM" id="SSF47473">
    <property type="entry name" value="EF-hand"/>
    <property type="match status" value="1"/>
</dbReference>
<dbReference type="Pfam" id="PF13202">
    <property type="entry name" value="EF-hand_5"/>
    <property type="match status" value="2"/>
</dbReference>
<evidence type="ECO:0000256" key="1">
    <source>
        <dbReference type="SAM" id="SignalP"/>
    </source>
</evidence>
<feature type="chain" id="PRO_5014779719" description="EF-hand domain-containing protein" evidence="1">
    <location>
        <begin position="21"/>
        <end position="79"/>
    </location>
</feature>
<organism evidence="3 4">
    <name type="scientific">Pseudooceanicola lipolyticus</name>
    <dbReference type="NCBI Taxonomy" id="2029104"/>
    <lineage>
        <taxon>Bacteria</taxon>
        <taxon>Pseudomonadati</taxon>
        <taxon>Pseudomonadota</taxon>
        <taxon>Alphaproteobacteria</taxon>
        <taxon>Rhodobacterales</taxon>
        <taxon>Paracoccaceae</taxon>
        <taxon>Pseudooceanicola</taxon>
    </lineage>
</organism>
<dbReference type="PROSITE" id="PS00018">
    <property type="entry name" value="EF_HAND_1"/>
    <property type="match status" value="1"/>
</dbReference>
<dbReference type="OrthoDB" id="5470953at2"/>
<accession>A0A2M8ITM2</accession>
<name>A0A2M8ITM2_9RHOB</name>
<evidence type="ECO:0000259" key="2">
    <source>
        <dbReference type="PROSITE" id="PS50222"/>
    </source>
</evidence>
<dbReference type="InterPro" id="IPR002048">
    <property type="entry name" value="EF_hand_dom"/>
</dbReference>
<dbReference type="PROSITE" id="PS50222">
    <property type="entry name" value="EF_HAND_2"/>
    <property type="match status" value="1"/>
</dbReference>
<reference evidence="3 4" key="1">
    <citation type="journal article" date="2018" name="Int. J. Syst. Evol. Microbiol.">
        <title>Pseudooceanicola lipolyticus sp. nov., a marine alphaproteobacterium, reclassification of Oceanicola flagellatus as Pseudooceanicola flagellatus comb. nov. and emended description of the genus Pseudooceanicola.</title>
        <authorList>
            <person name="Huang M.-M."/>
            <person name="Guo L.-L."/>
            <person name="Wu Y.-H."/>
            <person name="Lai Q.-L."/>
            <person name="Shao Z.-Z."/>
            <person name="Wang C.-S."/>
            <person name="Wu M."/>
            <person name="Xu X.-W."/>
        </authorList>
    </citation>
    <scope>NUCLEOTIDE SEQUENCE [LARGE SCALE GENOMIC DNA]</scope>
    <source>
        <strain evidence="3 4">157</strain>
    </source>
</reference>
<feature type="domain" description="EF-hand" evidence="2">
    <location>
        <begin position="40"/>
        <end position="75"/>
    </location>
</feature>
<comment type="caution">
    <text evidence="3">The sequence shown here is derived from an EMBL/GenBank/DDBJ whole genome shotgun (WGS) entry which is preliminary data.</text>
</comment>
<keyword evidence="1" id="KW-0732">Signal</keyword>
<gene>
    <name evidence="3" type="ORF">CVM52_25150</name>
</gene>
<keyword evidence="4" id="KW-1185">Reference proteome</keyword>
<evidence type="ECO:0000313" key="4">
    <source>
        <dbReference type="Proteomes" id="UP000231553"/>
    </source>
</evidence>
<dbReference type="InterPro" id="IPR018247">
    <property type="entry name" value="EF_Hand_1_Ca_BS"/>
</dbReference>
<protein>
    <recommendedName>
        <fullName evidence="2">EF-hand domain-containing protein</fullName>
    </recommendedName>
</protein>
<dbReference type="GO" id="GO:0005509">
    <property type="term" value="F:calcium ion binding"/>
    <property type="evidence" value="ECO:0007669"/>
    <property type="project" value="InterPro"/>
</dbReference>
<dbReference type="RefSeq" id="WP_100165002.1">
    <property type="nucleotide sequence ID" value="NZ_PGTB01000295.1"/>
</dbReference>
<dbReference type="EMBL" id="PGTB01000295">
    <property type="protein sequence ID" value="PJE33880.1"/>
    <property type="molecule type" value="Genomic_DNA"/>
</dbReference>
<dbReference type="InterPro" id="IPR011992">
    <property type="entry name" value="EF-hand-dom_pair"/>
</dbReference>
<evidence type="ECO:0000313" key="3">
    <source>
        <dbReference type="EMBL" id="PJE33880.1"/>
    </source>
</evidence>
<sequence length="79" mass="8241">MKTLVAPAFAILCLAAPAWAATQLDADGDGRVTLDEVQVVHPDITEEIFTAMDANADGTLDEDEIVAAQNAGVMPDSRG</sequence>
<feature type="signal peptide" evidence="1">
    <location>
        <begin position="1"/>
        <end position="20"/>
    </location>
</feature>